<evidence type="ECO:0000313" key="2">
    <source>
        <dbReference type="EMBL" id="TGJ69357.1"/>
    </source>
</evidence>
<reference evidence="2 3" key="1">
    <citation type="submission" date="2019-03" db="EMBL/GenBank/DDBJ databases">
        <title>Nematode-trapping fungi genome.</title>
        <authorList>
            <person name="Vidal-Diez De Ulzurrun G."/>
        </authorList>
    </citation>
    <scope>NUCLEOTIDE SEQUENCE [LARGE SCALE GENOMIC DNA]</scope>
    <source>
        <strain evidence="2 3">TWF154</strain>
    </source>
</reference>
<feature type="compositionally biased region" description="Low complexity" evidence="1">
    <location>
        <begin position="137"/>
        <end position="152"/>
    </location>
</feature>
<protein>
    <submittedName>
        <fullName evidence="2">Uncharacterized protein</fullName>
    </submittedName>
</protein>
<evidence type="ECO:0000256" key="1">
    <source>
        <dbReference type="SAM" id="MobiDB-lite"/>
    </source>
</evidence>
<dbReference type="Gene3D" id="1.20.225.20">
    <property type="entry name" value="Ub domain-containing protein, DC-UbP/UBTD2, N-terminal domain"/>
    <property type="match status" value="1"/>
</dbReference>
<proteinExistence type="predicted"/>
<dbReference type="InterPro" id="IPR032752">
    <property type="entry name" value="DC-UbP/UBTD2_N"/>
</dbReference>
<dbReference type="PANTHER" id="PTHR13609">
    <property type="entry name" value="UBIQUITIN DOMAIN CONTAINING 1 PROTEIN-RELATED"/>
    <property type="match status" value="1"/>
</dbReference>
<organism evidence="2 3">
    <name type="scientific">Orbilia oligospora</name>
    <name type="common">Nematode-trapping fungus</name>
    <name type="synonym">Arthrobotrys oligospora</name>
    <dbReference type="NCBI Taxonomy" id="2813651"/>
    <lineage>
        <taxon>Eukaryota</taxon>
        <taxon>Fungi</taxon>
        <taxon>Dikarya</taxon>
        <taxon>Ascomycota</taxon>
        <taxon>Pezizomycotina</taxon>
        <taxon>Orbiliomycetes</taxon>
        <taxon>Orbiliales</taxon>
        <taxon>Orbiliaceae</taxon>
        <taxon>Orbilia</taxon>
    </lineage>
</organism>
<evidence type="ECO:0000313" key="3">
    <source>
        <dbReference type="Proteomes" id="UP000297595"/>
    </source>
</evidence>
<gene>
    <name evidence="2" type="ORF">EYR41_005407</name>
</gene>
<feature type="compositionally biased region" description="Pro residues" evidence="1">
    <location>
        <begin position="266"/>
        <end position="275"/>
    </location>
</feature>
<dbReference type="EMBL" id="SOZJ01000003">
    <property type="protein sequence ID" value="TGJ69357.1"/>
    <property type="molecule type" value="Genomic_DNA"/>
</dbReference>
<dbReference type="Pfam" id="PF16455">
    <property type="entry name" value="UBD"/>
    <property type="match status" value="1"/>
</dbReference>
<name>A0A7C8KCK9_ORBOL</name>
<accession>A0A7C8KCK9</accession>
<feature type="compositionally biased region" description="Polar residues" evidence="1">
    <location>
        <begin position="1"/>
        <end position="10"/>
    </location>
</feature>
<feature type="region of interest" description="Disordered" evidence="1">
    <location>
        <begin position="246"/>
        <end position="323"/>
    </location>
</feature>
<feature type="region of interest" description="Disordered" evidence="1">
    <location>
        <begin position="132"/>
        <end position="157"/>
    </location>
</feature>
<dbReference type="InterPro" id="IPR039869">
    <property type="entry name" value="UBTD1/2"/>
</dbReference>
<feature type="compositionally biased region" description="Polar residues" evidence="1">
    <location>
        <begin position="289"/>
        <end position="300"/>
    </location>
</feature>
<sequence length="323" mass="35048">MGGCLSTNRGHQGPVPPGQRLDQPLKRPKDWLYNTAHGPAPTASALQRLRDDFWYTQVSGRPEIWSTIKAVCEMLMADKSDAQLRTAREMLAAAEITLPDGTFIGGAWDKAGNNYIVPRHIISNPMNVRAASIPRNSSDSWESSESGKASMSGGPGPSDSVTTISYMIKFRVQYGHDAIDVTMQAWSDEKMKKIVKRLVKKAGLSTDTHKASVFMDGKPFDLKKKLNDPGQPAWLANRILQVFIRPTTDPQSSPSPPDPNDKLLVPFPPPAPPTTAPSDHLEAGPSMPSAENQPGPSNREQSSDSKSSGESQTPTLAPDPKSD</sequence>
<dbReference type="AlphaFoldDB" id="A0A7C8KCK9"/>
<dbReference type="InterPro" id="IPR038169">
    <property type="entry name" value="DC-UbP/UBTD2_N_sf"/>
</dbReference>
<comment type="caution">
    <text evidence="2">The sequence shown here is derived from an EMBL/GenBank/DDBJ whole genome shotgun (WGS) entry which is preliminary data.</text>
</comment>
<feature type="region of interest" description="Disordered" evidence="1">
    <location>
        <begin position="1"/>
        <end position="25"/>
    </location>
</feature>
<dbReference type="Proteomes" id="UP000297595">
    <property type="component" value="Unassembled WGS sequence"/>
</dbReference>
<dbReference type="OrthoDB" id="1640476at2759"/>